<protein>
    <submittedName>
        <fullName evidence="3">Short chain enoyl-CoA hydratase</fullName>
    </submittedName>
</protein>
<dbReference type="RefSeq" id="WP_166652505.1">
    <property type="nucleotide sequence ID" value="NZ_SNZR01000013.1"/>
</dbReference>
<reference evidence="3 4" key="1">
    <citation type="submission" date="2019-03" db="EMBL/GenBank/DDBJ databases">
        <title>Genomic Encyclopedia of Type Strains, Phase IV (KMG-IV): sequencing the most valuable type-strain genomes for metagenomic binning, comparative biology and taxonomic classification.</title>
        <authorList>
            <person name="Goeker M."/>
        </authorList>
    </citation>
    <scope>NUCLEOTIDE SEQUENCE [LARGE SCALE GENOMIC DNA]</scope>
    <source>
        <strain evidence="3 4">DSM 25903</strain>
    </source>
</reference>
<dbReference type="AlphaFoldDB" id="A0A4R7BWV9"/>
<name>A0A4R7BWV9_9HYPH</name>
<sequence>MDATDRTAEGADGAEGQAVSFSWPEPDIALATFNRPRELNTLSLELLAELDAALDRAVAGGARCLVLTGSGRAFCVGAHLKYFTAGDGRIGSGRFALRDNYLAHITRVFDRIEALPIPVIAAINGFALGGGCEMALSCDLRIIADGARIGVPEVRIGALAGAGGVQKLHRLVGRGKAMEWILLGTHIEPADALAHGLVTAVVPADRVLDEALAWAKRFRIAGPRAVEQSKMAVHLCGDADLANARRIGLEALSMLIDGPEWQEGMAAFMQKREPRFPGRS</sequence>
<dbReference type="Gene3D" id="3.90.226.10">
    <property type="entry name" value="2-enoyl-CoA Hydratase, Chain A, domain 1"/>
    <property type="match status" value="1"/>
</dbReference>
<evidence type="ECO:0000313" key="4">
    <source>
        <dbReference type="Proteomes" id="UP000295122"/>
    </source>
</evidence>
<dbReference type="Pfam" id="PF00378">
    <property type="entry name" value="ECH_1"/>
    <property type="match status" value="1"/>
</dbReference>
<dbReference type="GO" id="GO:0003824">
    <property type="term" value="F:catalytic activity"/>
    <property type="evidence" value="ECO:0007669"/>
    <property type="project" value="InterPro"/>
</dbReference>
<dbReference type="InterPro" id="IPR018376">
    <property type="entry name" value="Enoyl-CoA_hyd/isom_CS"/>
</dbReference>
<dbReference type="CDD" id="cd06558">
    <property type="entry name" value="crotonase-like"/>
    <property type="match status" value="1"/>
</dbReference>
<dbReference type="Proteomes" id="UP000295122">
    <property type="component" value="Unassembled WGS sequence"/>
</dbReference>
<dbReference type="SUPFAM" id="SSF52096">
    <property type="entry name" value="ClpP/crotonase"/>
    <property type="match status" value="1"/>
</dbReference>
<gene>
    <name evidence="3" type="ORF">EV668_3269</name>
</gene>
<proteinExistence type="inferred from homology"/>
<dbReference type="InterPro" id="IPR029045">
    <property type="entry name" value="ClpP/crotonase-like_dom_sf"/>
</dbReference>
<organism evidence="3 4">
    <name type="scientific">Enterovirga rhinocerotis</name>
    <dbReference type="NCBI Taxonomy" id="1339210"/>
    <lineage>
        <taxon>Bacteria</taxon>
        <taxon>Pseudomonadati</taxon>
        <taxon>Pseudomonadota</taxon>
        <taxon>Alphaproteobacteria</taxon>
        <taxon>Hyphomicrobiales</taxon>
        <taxon>Methylobacteriaceae</taxon>
        <taxon>Enterovirga</taxon>
    </lineage>
</organism>
<accession>A0A4R7BWV9</accession>
<dbReference type="PROSITE" id="PS00166">
    <property type="entry name" value="ENOYL_COA_HYDRATASE"/>
    <property type="match status" value="1"/>
</dbReference>
<comment type="caution">
    <text evidence="3">The sequence shown here is derived from an EMBL/GenBank/DDBJ whole genome shotgun (WGS) entry which is preliminary data.</text>
</comment>
<evidence type="ECO:0000256" key="2">
    <source>
        <dbReference type="RuleBase" id="RU003707"/>
    </source>
</evidence>
<dbReference type="GO" id="GO:0006635">
    <property type="term" value="P:fatty acid beta-oxidation"/>
    <property type="evidence" value="ECO:0007669"/>
    <property type="project" value="TreeGrafter"/>
</dbReference>
<dbReference type="EMBL" id="SNZR01000013">
    <property type="protein sequence ID" value="TDR90418.1"/>
    <property type="molecule type" value="Genomic_DNA"/>
</dbReference>
<keyword evidence="4" id="KW-1185">Reference proteome</keyword>
<dbReference type="PANTHER" id="PTHR11941:SF54">
    <property type="entry name" value="ENOYL-COA HYDRATASE, MITOCHONDRIAL"/>
    <property type="match status" value="1"/>
</dbReference>
<evidence type="ECO:0000313" key="3">
    <source>
        <dbReference type="EMBL" id="TDR90418.1"/>
    </source>
</evidence>
<dbReference type="InterPro" id="IPR001753">
    <property type="entry name" value="Enoyl-CoA_hydra/iso"/>
</dbReference>
<dbReference type="PANTHER" id="PTHR11941">
    <property type="entry name" value="ENOYL-COA HYDRATASE-RELATED"/>
    <property type="match status" value="1"/>
</dbReference>
<comment type="similarity">
    <text evidence="1 2">Belongs to the enoyl-CoA hydratase/isomerase family.</text>
</comment>
<evidence type="ECO:0000256" key="1">
    <source>
        <dbReference type="ARBA" id="ARBA00005254"/>
    </source>
</evidence>